<dbReference type="PANTHER" id="PTHR35814:SF1">
    <property type="entry name" value="GLUTATHIONE S-TRANSFERASE-RELATED"/>
    <property type="match status" value="1"/>
</dbReference>
<dbReference type="Proteomes" id="UP000033203">
    <property type="component" value="Unassembled WGS sequence"/>
</dbReference>
<feature type="transmembrane region" description="Helical" evidence="5">
    <location>
        <begin position="107"/>
        <end position="129"/>
    </location>
</feature>
<organism evidence="6 7">
    <name type="scientific">Sphingomonas melonis</name>
    <dbReference type="NCBI Taxonomy" id="152682"/>
    <lineage>
        <taxon>Bacteria</taxon>
        <taxon>Pseudomonadati</taxon>
        <taxon>Pseudomonadota</taxon>
        <taxon>Alphaproteobacteria</taxon>
        <taxon>Sphingomonadales</taxon>
        <taxon>Sphingomonadaceae</taxon>
        <taxon>Sphingomonas</taxon>
    </lineage>
</organism>
<dbReference type="Gene3D" id="1.20.120.550">
    <property type="entry name" value="Membrane associated eicosanoid/glutathione metabolism-like domain"/>
    <property type="match status" value="1"/>
</dbReference>
<dbReference type="InterPro" id="IPR001129">
    <property type="entry name" value="Membr-assoc_MAPEG"/>
</dbReference>
<feature type="transmembrane region" description="Helical" evidence="5">
    <location>
        <begin position="6"/>
        <end position="25"/>
    </location>
</feature>
<keyword evidence="2 5" id="KW-0812">Transmembrane</keyword>
<sequence length="146" mass="15376">MLLPVTLTVAAAAGIGNFVLAMRIVQLRLKGKVLIGDGGDERLLARTRAQANFVEYTPFVLILMALIEAAGGSPRWLAITGGLFVAGRIAHALGMDRPAPNPWRAGGALLTWVILVGLALWGMTIAYTYEAAPVMEVVPVDGAPTV</sequence>
<dbReference type="AlphaFoldDB" id="A0A0D1MEK4"/>
<evidence type="ECO:0000313" key="6">
    <source>
        <dbReference type="EMBL" id="KIU26111.1"/>
    </source>
</evidence>
<dbReference type="PATRIC" id="fig|1549858.7.peg.1572"/>
<evidence type="ECO:0000256" key="5">
    <source>
        <dbReference type="SAM" id="Phobius"/>
    </source>
</evidence>
<dbReference type="PANTHER" id="PTHR35814">
    <property type="match status" value="1"/>
</dbReference>
<evidence type="ECO:0000256" key="3">
    <source>
        <dbReference type="ARBA" id="ARBA00022989"/>
    </source>
</evidence>
<comment type="subcellular location">
    <subcellularLocation>
        <location evidence="1">Membrane</location>
    </subcellularLocation>
</comment>
<name>A0A0D1MEK4_9SPHN</name>
<feature type="transmembrane region" description="Helical" evidence="5">
    <location>
        <begin position="53"/>
        <end position="70"/>
    </location>
</feature>
<gene>
    <name evidence="6" type="ORF">SR41_16250</name>
</gene>
<protein>
    <submittedName>
        <fullName evidence="6">GST-like protein</fullName>
    </submittedName>
</protein>
<accession>A0A0D1MEK4</accession>
<keyword evidence="4 5" id="KW-0472">Membrane</keyword>
<proteinExistence type="predicted"/>
<dbReference type="SUPFAM" id="SSF161084">
    <property type="entry name" value="MAPEG domain-like"/>
    <property type="match status" value="1"/>
</dbReference>
<feature type="transmembrane region" description="Helical" evidence="5">
    <location>
        <begin position="76"/>
        <end position="95"/>
    </location>
</feature>
<evidence type="ECO:0000256" key="4">
    <source>
        <dbReference type="ARBA" id="ARBA00023136"/>
    </source>
</evidence>
<dbReference type="Pfam" id="PF01124">
    <property type="entry name" value="MAPEG"/>
    <property type="match status" value="1"/>
</dbReference>
<evidence type="ECO:0000256" key="1">
    <source>
        <dbReference type="ARBA" id="ARBA00004370"/>
    </source>
</evidence>
<dbReference type="EMBL" id="JXTP01000088">
    <property type="protein sequence ID" value="KIU26111.1"/>
    <property type="molecule type" value="Genomic_DNA"/>
</dbReference>
<evidence type="ECO:0000313" key="7">
    <source>
        <dbReference type="Proteomes" id="UP000033203"/>
    </source>
</evidence>
<comment type="caution">
    <text evidence="6">The sequence shown here is derived from an EMBL/GenBank/DDBJ whole genome shotgun (WGS) entry which is preliminary data.</text>
</comment>
<dbReference type="InterPro" id="IPR023352">
    <property type="entry name" value="MAPEG-like_dom_sf"/>
</dbReference>
<dbReference type="GO" id="GO:0016020">
    <property type="term" value="C:membrane"/>
    <property type="evidence" value="ECO:0007669"/>
    <property type="project" value="UniProtKB-SubCell"/>
</dbReference>
<keyword evidence="3 5" id="KW-1133">Transmembrane helix</keyword>
<evidence type="ECO:0000256" key="2">
    <source>
        <dbReference type="ARBA" id="ARBA00022692"/>
    </source>
</evidence>
<reference evidence="6 7" key="1">
    <citation type="submission" date="2015-01" db="EMBL/GenBank/DDBJ databases">
        <title>Genome of Sphingomonas taxi strain 30a.</title>
        <authorList>
            <person name="Eevers N."/>
            <person name="Van Hamme J."/>
            <person name="Bottos E."/>
            <person name="Weyens N."/>
            <person name="Vangronsveld J."/>
        </authorList>
    </citation>
    <scope>NUCLEOTIDE SEQUENCE [LARGE SCALE GENOMIC DNA]</scope>
    <source>
        <strain evidence="6 7">30a</strain>
    </source>
</reference>